<organism evidence="2 3">
    <name type="scientific">Moniliophthora roreri (strain MCA 2997)</name>
    <name type="common">Cocoa frosty pod rot fungus</name>
    <name type="synonym">Crinipellis roreri</name>
    <dbReference type="NCBI Taxonomy" id="1381753"/>
    <lineage>
        <taxon>Eukaryota</taxon>
        <taxon>Fungi</taxon>
        <taxon>Dikarya</taxon>
        <taxon>Basidiomycota</taxon>
        <taxon>Agaricomycotina</taxon>
        <taxon>Agaricomycetes</taxon>
        <taxon>Agaricomycetidae</taxon>
        <taxon>Agaricales</taxon>
        <taxon>Marasmiineae</taxon>
        <taxon>Marasmiaceae</taxon>
        <taxon>Moniliophthora</taxon>
    </lineage>
</organism>
<feature type="region of interest" description="Disordered" evidence="1">
    <location>
        <begin position="130"/>
        <end position="193"/>
    </location>
</feature>
<evidence type="ECO:0000256" key="1">
    <source>
        <dbReference type="SAM" id="MobiDB-lite"/>
    </source>
</evidence>
<keyword evidence="3" id="KW-1185">Reference proteome</keyword>
<dbReference type="AlphaFoldDB" id="V2XK04"/>
<reference evidence="2 3" key="1">
    <citation type="journal article" date="2014" name="BMC Genomics">
        <title>Genome and secretome analysis of the hemibiotrophic fungal pathogen, Moniliophthora roreri, which causes frosty pod rot disease of cacao: mechanisms of the biotrophic and necrotrophic phases.</title>
        <authorList>
            <person name="Meinhardt L.W."/>
            <person name="Costa G.G.L."/>
            <person name="Thomazella D.P.T."/>
            <person name="Teixeira P.J.P.L."/>
            <person name="Carazzolle M.F."/>
            <person name="Schuster S.C."/>
            <person name="Carlson J.E."/>
            <person name="Guiltinan M.J."/>
            <person name="Mieczkowski P."/>
            <person name="Farmer A."/>
            <person name="Ramaraj T."/>
            <person name="Crozier J."/>
            <person name="Davis R.E."/>
            <person name="Shao J."/>
            <person name="Melnick R.L."/>
            <person name="Pereira G.A.G."/>
            <person name="Bailey B.A."/>
        </authorList>
    </citation>
    <scope>NUCLEOTIDE SEQUENCE [LARGE SCALE GENOMIC DNA]</scope>
    <source>
        <strain evidence="2 3">MCA 2997</strain>
    </source>
</reference>
<proteinExistence type="predicted"/>
<evidence type="ECO:0000313" key="2">
    <source>
        <dbReference type="EMBL" id="ESK92830.1"/>
    </source>
</evidence>
<dbReference type="EMBL" id="AWSO01000243">
    <property type="protein sequence ID" value="ESK92830.1"/>
    <property type="molecule type" value="Genomic_DNA"/>
</dbReference>
<evidence type="ECO:0000313" key="3">
    <source>
        <dbReference type="Proteomes" id="UP000017559"/>
    </source>
</evidence>
<dbReference type="Proteomes" id="UP000017559">
    <property type="component" value="Unassembled WGS sequence"/>
</dbReference>
<accession>V2XK04</accession>
<protein>
    <submittedName>
        <fullName evidence="2">Uncharacterized protein</fullName>
    </submittedName>
</protein>
<comment type="caution">
    <text evidence="2">The sequence shown here is derived from an EMBL/GenBank/DDBJ whole genome shotgun (WGS) entry which is preliminary data.</text>
</comment>
<sequence>MLASVETTRLSHGMALTGYNSRVSISWTFNGLPTVQFFNAEQGTSGFEGKKRGVFCRGGLFAGRGVCVGENCLDGPPIARSADYLLRVPEYGSSGSRTRFISESTPLSCSLADRGIEICIRKDKIPDNLAPSDSNADANNNSNSSPSGVTGPTSSSTFASQIPSQAQAQAQPQSSQGQRQGQVPAYSLSSFPP</sequence>
<name>V2XK04_MONRO</name>
<dbReference type="HOGENOM" id="CLU_1409122_0_0_1"/>
<gene>
    <name evidence="2" type="ORF">Moror_9116</name>
</gene>
<dbReference type="KEGG" id="mrr:Moror_9116"/>
<feature type="compositionally biased region" description="Low complexity" evidence="1">
    <location>
        <begin position="130"/>
        <end position="182"/>
    </location>
</feature>